<dbReference type="AlphaFoldDB" id="A0A9Y1BIZ0"/>
<evidence type="ECO:0000256" key="3">
    <source>
        <dbReference type="ARBA" id="ARBA00022694"/>
    </source>
</evidence>
<dbReference type="Gene3D" id="3.40.50.150">
    <property type="entry name" value="Vaccinia Virus protein VP39"/>
    <property type="match status" value="1"/>
</dbReference>
<dbReference type="EMBL" id="CP084166">
    <property type="protein sequence ID" value="UJG39825.1"/>
    <property type="molecule type" value="Genomic_DNA"/>
</dbReference>
<keyword evidence="3" id="KW-0819">tRNA processing</keyword>
<dbReference type="PANTHER" id="PTHR23245:SF31">
    <property type="entry name" value="TRNA WYBUTOSINE-SYNTHESIZING PROTEIN 3 HOMOLOG"/>
    <property type="match status" value="1"/>
</dbReference>
<dbReference type="GO" id="GO:0005737">
    <property type="term" value="C:cytoplasm"/>
    <property type="evidence" value="ECO:0007669"/>
    <property type="project" value="TreeGrafter"/>
</dbReference>
<proteinExistence type="predicted"/>
<dbReference type="Gene3D" id="3.30.300.110">
    <property type="entry name" value="Met-10+ protein-like domains"/>
    <property type="match status" value="1"/>
</dbReference>
<name>A0A9Y1BIZ0_9ARCH</name>
<sequence length="278" mass="32544">MNIKLRLQEKLNGFIPPNLIHLIPSSYSVIGNIAIVRFSNEIPKKYKKIIATKLLELENRVETVIEQKDTISIFRKPIVEHLSGEKKMITIHKEFNTLFEIDVSRITFSPGNKYERKRLIDIVEDGETIVDMFACIGNLSLPTAKNHEGIRVFAIEKNRYTYGFLKKNITLNNLVERYVPILGDNRKKTPKNIADRVLMGFFNVDELQLEIAVDAIREKGWIHLHDLIKRSEDRRRKVTYLEKMQHKKDFTIKEINTRIVKKFSPSKIHLCHDILVKR</sequence>
<dbReference type="InterPro" id="IPR029063">
    <property type="entry name" value="SAM-dependent_MTases_sf"/>
</dbReference>
<protein>
    <recommendedName>
        <fullName evidence="4">SAM-dependent methyltransferase TRM5/TYW2-type domain-containing protein</fullName>
    </recommendedName>
</protein>
<evidence type="ECO:0000259" key="4">
    <source>
        <dbReference type="PROSITE" id="PS51684"/>
    </source>
</evidence>
<organism evidence="5">
    <name type="scientific">Candidatus Heimdallarchaeum aukensis</name>
    <dbReference type="NCBI Taxonomy" id="2876573"/>
    <lineage>
        <taxon>Archaea</taxon>
        <taxon>Promethearchaeati</taxon>
        <taxon>Candidatus Heimdallarchaeota</taxon>
        <taxon>Candidatus Heimdallarchaeia (ex Rinke et al. 2021) (nom. nud.)</taxon>
        <taxon>Candidatus Heimdallarchaeales</taxon>
        <taxon>Candidatus Heimdallarchaeaceae</taxon>
        <taxon>Candidatus Heimdallarchaeum</taxon>
    </lineage>
</organism>
<evidence type="ECO:0000256" key="2">
    <source>
        <dbReference type="ARBA" id="ARBA00022691"/>
    </source>
</evidence>
<dbReference type="PANTHER" id="PTHR23245">
    <property type="entry name" value="TRNA METHYLTRANSFERASE"/>
    <property type="match status" value="1"/>
</dbReference>
<keyword evidence="1" id="KW-0808">Transferase</keyword>
<dbReference type="InterPro" id="IPR056743">
    <property type="entry name" value="TRM5-TYW2-like_MTfase"/>
</dbReference>
<evidence type="ECO:0000256" key="1">
    <source>
        <dbReference type="ARBA" id="ARBA00022679"/>
    </source>
</evidence>
<dbReference type="GO" id="GO:0030488">
    <property type="term" value="P:tRNA methylation"/>
    <property type="evidence" value="ECO:0007669"/>
    <property type="project" value="TreeGrafter"/>
</dbReference>
<dbReference type="Pfam" id="PF02475">
    <property type="entry name" value="TRM5-TYW2_MTfase"/>
    <property type="match status" value="1"/>
</dbReference>
<dbReference type="Pfam" id="PF25133">
    <property type="entry name" value="TYW2_N_2"/>
    <property type="match status" value="1"/>
</dbReference>
<gene>
    <name evidence="5" type="ORF">K9W45_08145</name>
</gene>
<dbReference type="GO" id="GO:0008175">
    <property type="term" value="F:tRNA methyltransferase activity"/>
    <property type="evidence" value="ECO:0007669"/>
    <property type="project" value="TreeGrafter"/>
</dbReference>
<dbReference type="GO" id="GO:0031591">
    <property type="term" value="P:wybutosine biosynthetic process"/>
    <property type="evidence" value="ECO:0007669"/>
    <property type="project" value="TreeGrafter"/>
</dbReference>
<evidence type="ECO:0000313" key="5">
    <source>
        <dbReference type="EMBL" id="UJG39825.1"/>
    </source>
</evidence>
<dbReference type="SUPFAM" id="SSF53335">
    <property type="entry name" value="S-adenosyl-L-methionine-dependent methyltransferases"/>
    <property type="match status" value="1"/>
</dbReference>
<dbReference type="InterPro" id="IPR056744">
    <property type="entry name" value="TRM5/TYW2-like_N"/>
</dbReference>
<accession>A0A9Y1BIZ0</accession>
<dbReference type="PROSITE" id="PS51684">
    <property type="entry name" value="SAM_MT_TRM5_TYW2"/>
    <property type="match status" value="1"/>
</dbReference>
<keyword evidence="2" id="KW-0949">S-adenosyl-L-methionine</keyword>
<feature type="domain" description="SAM-dependent methyltransferase TRM5/TYW2-type" evidence="4">
    <location>
        <begin position="27"/>
        <end position="278"/>
    </location>
</feature>
<reference evidence="5" key="1">
    <citation type="journal article" date="2022" name="Nat. Microbiol.">
        <title>Unique mobile elements and scalable gene flow at the prokaryote-eukaryote boundary revealed by circularized Asgard archaea genomes.</title>
        <authorList>
            <person name="Wu F."/>
            <person name="Speth D.R."/>
            <person name="Philosof A."/>
            <person name="Cremiere A."/>
            <person name="Narayanan A."/>
            <person name="Barco R.A."/>
            <person name="Connon S.A."/>
            <person name="Amend J.P."/>
            <person name="Antoshechkin I.A."/>
            <person name="Orphan V.J."/>
        </authorList>
    </citation>
    <scope>NUCLEOTIDE SEQUENCE</scope>
    <source>
        <strain evidence="5">PM71</strain>
    </source>
</reference>
<dbReference type="InterPro" id="IPR030382">
    <property type="entry name" value="MeTrfase_TRM5/TYW2"/>
</dbReference>
<dbReference type="Proteomes" id="UP001201020">
    <property type="component" value="Chromosome"/>
</dbReference>